<reference evidence="2 3" key="1">
    <citation type="submission" date="2021-07" db="EMBL/GenBank/DDBJ databases">
        <title>Actinomadura sp. PM05-2 isolated from lichen.</title>
        <authorList>
            <person name="Somphong A."/>
            <person name="Phongsopitanun W."/>
            <person name="Tanasupawat S."/>
            <person name="Peongsungnone V."/>
        </authorList>
    </citation>
    <scope>NUCLEOTIDE SEQUENCE [LARGE SCALE GENOMIC DNA]</scope>
    <source>
        <strain evidence="2 3">PM05-2</strain>
    </source>
</reference>
<organism evidence="2 3">
    <name type="scientific">Actinomadura parmotrematis</name>
    <dbReference type="NCBI Taxonomy" id="2864039"/>
    <lineage>
        <taxon>Bacteria</taxon>
        <taxon>Bacillati</taxon>
        <taxon>Actinomycetota</taxon>
        <taxon>Actinomycetes</taxon>
        <taxon>Streptosporangiales</taxon>
        <taxon>Thermomonosporaceae</taxon>
        <taxon>Actinomadura</taxon>
    </lineage>
</organism>
<dbReference type="Gene3D" id="3.10.620.30">
    <property type="match status" value="1"/>
</dbReference>
<dbReference type="Pfam" id="PF01841">
    <property type="entry name" value="Transglut_core"/>
    <property type="match status" value="1"/>
</dbReference>
<name>A0ABS7FTC1_9ACTN</name>
<evidence type="ECO:0000313" key="2">
    <source>
        <dbReference type="EMBL" id="MBW8483648.1"/>
    </source>
</evidence>
<dbReference type="InterPro" id="IPR002931">
    <property type="entry name" value="Transglutaminase-like"/>
</dbReference>
<accession>A0ABS7FTC1</accession>
<evidence type="ECO:0000313" key="3">
    <source>
        <dbReference type="Proteomes" id="UP000774570"/>
    </source>
</evidence>
<dbReference type="PANTHER" id="PTHR33490:SF3">
    <property type="entry name" value="CONSERVED INTEGRAL MEMBRANE PROTEIN"/>
    <property type="match status" value="1"/>
</dbReference>
<gene>
    <name evidence="2" type="ORF">K1Y72_14775</name>
</gene>
<protein>
    <submittedName>
        <fullName evidence="2">Transglutaminase family protein</fullName>
    </submittedName>
</protein>
<feature type="domain" description="Transglutaminase-like" evidence="1">
    <location>
        <begin position="32"/>
        <end position="127"/>
    </location>
</feature>
<comment type="caution">
    <text evidence="2">The sequence shown here is derived from an EMBL/GenBank/DDBJ whole genome shotgun (WGS) entry which is preliminary data.</text>
</comment>
<dbReference type="PANTHER" id="PTHR33490">
    <property type="entry name" value="BLR5614 PROTEIN-RELATED"/>
    <property type="match status" value="1"/>
</dbReference>
<dbReference type="InterPro" id="IPR038765">
    <property type="entry name" value="Papain-like_cys_pep_sf"/>
</dbReference>
<proteinExistence type="predicted"/>
<sequence length="191" mass="20378">MDFDADPWDYLGADEAVDLEHPLVQSTAASLRDGDDVAYARAAFEHVRDEIAHSVDARDPRVTWRASDVLEQRTGFCHAKAIAYVALLRAGGVQAGLAYQRLADGDGFVLHGLAAALIDDRWVLLDPRGDKPGIDVRFSAAEDRLAFTPDPAAGELTYPTVYASPPPAVLNPLKAATDALALAATGLPDSL</sequence>
<dbReference type="RefSeq" id="WP_220166871.1">
    <property type="nucleotide sequence ID" value="NZ_JAIBOA010000008.1"/>
</dbReference>
<dbReference type="Proteomes" id="UP000774570">
    <property type="component" value="Unassembled WGS sequence"/>
</dbReference>
<evidence type="ECO:0000259" key="1">
    <source>
        <dbReference type="Pfam" id="PF01841"/>
    </source>
</evidence>
<keyword evidence="3" id="KW-1185">Reference proteome</keyword>
<dbReference type="EMBL" id="JAIBOA010000008">
    <property type="protein sequence ID" value="MBW8483648.1"/>
    <property type="molecule type" value="Genomic_DNA"/>
</dbReference>
<dbReference type="SUPFAM" id="SSF54001">
    <property type="entry name" value="Cysteine proteinases"/>
    <property type="match status" value="1"/>
</dbReference>